<evidence type="ECO:0000313" key="1">
    <source>
        <dbReference type="EMBL" id="SOC56476.1"/>
    </source>
</evidence>
<dbReference type="EMBL" id="OBQJ01000007">
    <property type="protein sequence ID" value="SOC56476.1"/>
    <property type="molecule type" value="Genomic_DNA"/>
</dbReference>
<name>A0A285VTB6_9GAMM</name>
<dbReference type="OrthoDB" id="8759063at2"/>
<gene>
    <name evidence="1" type="ORF">SAMN05421509_10772</name>
</gene>
<evidence type="ECO:0000313" key="2">
    <source>
        <dbReference type="Proteomes" id="UP000219023"/>
    </source>
</evidence>
<dbReference type="InterPro" id="IPR008861">
    <property type="entry name" value="GpX-like"/>
</dbReference>
<dbReference type="Pfam" id="PF05489">
    <property type="entry name" value="Phage_tail_X"/>
    <property type="match status" value="1"/>
</dbReference>
<proteinExistence type="predicted"/>
<organism evidence="1 2">
    <name type="scientific">Chromohalobacter canadensis</name>
    <dbReference type="NCBI Taxonomy" id="141389"/>
    <lineage>
        <taxon>Bacteria</taxon>
        <taxon>Pseudomonadati</taxon>
        <taxon>Pseudomonadota</taxon>
        <taxon>Gammaproteobacteria</taxon>
        <taxon>Oceanospirillales</taxon>
        <taxon>Halomonadaceae</taxon>
        <taxon>Chromohalobacter</taxon>
    </lineage>
</organism>
<sequence>MSRTVHARQGDTLDAICYRVYGRTAGVTERVLKANPGVADLGPILPHGTPVTLPEITRQPSRAPAVQLWD</sequence>
<dbReference type="Proteomes" id="UP000219023">
    <property type="component" value="Unassembled WGS sequence"/>
</dbReference>
<reference evidence="1 2" key="1">
    <citation type="submission" date="2017-08" db="EMBL/GenBank/DDBJ databases">
        <authorList>
            <person name="de Groot N.N."/>
        </authorList>
    </citation>
    <scope>NUCLEOTIDE SEQUENCE [LARGE SCALE GENOMIC DNA]</scope>
    <source>
        <strain evidence="1 2">USBA 855</strain>
    </source>
</reference>
<dbReference type="RefSeq" id="WP_097023412.1">
    <property type="nucleotide sequence ID" value="NZ_OBQJ01000007.1"/>
</dbReference>
<accession>A0A285VTB6</accession>
<dbReference type="AlphaFoldDB" id="A0A285VTB6"/>
<protein>
    <submittedName>
        <fullName evidence="1">P2-like prophage tail protein X</fullName>
    </submittedName>
</protein>